<dbReference type="AlphaFoldDB" id="A0AAD4GPS9"/>
<organism evidence="1 2">
    <name type="scientific">Aspergillus nanangensis</name>
    <dbReference type="NCBI Taxonomy" id="2582783"/>
    <lineage>
        <taxon>Eukaryota</taxon>
        <taxon>Fungi</taxon>
        <taxon>Dikarya</taxon>
        <taxon>Ascomycota</taxon>
        <taxon>Pezizomycotina</taxon>
        <taxon>Eurotiomycetes</taxon>
        <taxon>Eurotiomycetidae</taxon>
        <taxon>Eurotiales</taxon>
        <taxon>Aspergillaceae</taxon>
        <taxon>Aspergillus</taxon>
        <taxon>Aspergillus subgen. Circumdati</taxon>
    </lineage>
</organism>
<gene>
    <name evidence="1" type="ORF">FE257_003062</name>
</gene>
<evidence type="ECO:0008006" key="3">
    <source>
        <dbReference type="Google" id="ProtNLM"/>
    </source>
</evidence>
<evidence type="ECO:0000313" key="1">
    <source>
        <dbReference type="EMBL" id="KAF9883678.1"/>
    </source>
</evidence>
<accession>A0AAD4GPS9</accession>
<comment type="caution">
    <text evidence="1">The sequence shown here is derived from an EMBL/GenBank/DDBJ whole genome shotgun (WGS) entry which is preliminary data.</text>
</comment>
<protein>
    <recommendedName>
        <fullName evidence="3">Fungal N-terminal domain-containing protein</fullName>
    </recommendedName>
</protein>
<name>A0AAD4GPS9_ASPNN</name>
<reference evidence="1" key="1">
    <citation type="journal article" date="2019" name="Beilstein J. Org. Chem.">
        <title>Nanangenines: drimane sesquiterpenoids as the dominant metabolite cohort of a novel Australian fungus, Aspergillus nanangensis.</title>
        <authorList>
            <person name="Lacey H.J."/>
            <person name="Gilchrist C.L.M."/>
            <person name="Crombie A."/>
            <person name="Kalaitzis J.A."/>
            <person name="Vuong D."/>
            <person name="Rutledge P.J."/>
            <person name="Turner P."/>
            <person name="Pitt J.I."/>
            <person name="Lacey E."/>
            <person name="Chooi Y.H."/>
            <person name="Piggott A.M."/>
        </authorList>
    </citation>
    <scope>NUCLEOTIDE SEQUENCE</scope>
    <source>
        <strain evidence="1">MST-FP2251</strain>
    </source>
</reference>
<dbReference type="InterPro" id="IPR036770">
    <property type="entry name" value="Ankyrin_rpt-contain_sf"/>
</dbReference>
<dbReference type="Gene3D" id="1.25.40.20">
    <property type="entry name" value="Ankyrin repeat-containing domain"/>
    <property type="match status" value="1"/>
</dbReference>
<keyword evidence="2" id="KW-1185">Reference proteome</keyword>
<reference evidence="1" key="2">
    <citation type="submission" date="2020-02" db="EMBL/GenBank/DDBJ databases">
        <authorList>
            <person name="Gilchrist C.L.M."/>
            <person name="Chooi Y.-H."/>
        </authorList>
    </citation>
    <scope>NUCLEOTIDE SEQUENCE</scope>
    <source>
        <strain evidence="1">MST-FP2251</strain>
    </source>
</reference>
<dbReference type="EMBL" id="VCAU01000153">
    <property type="protein sequence ID" value="KAF9883678.1"/>
    <property type="molecule type" value="Genomic_DNA"/>
</dbReference>
<evidence type="ECO:0000313" key="2">
    <source>
        <dbReference type="Proteomes" id="UP001194746"/>
    </source>
</evidence>
<dbReference type="SUPFAM" id="SSF48403">
    <property type="entry name" value="Ankyrin repeat"/>
    <property type="match status" value="1"/>
</dbReference>
<proteinExistence type="predicted"/>
<sequence>MADPLSVTAGAVGILSFGLQVCGGIISYYESWKASDQDVHKIYTKSIDLLHLLGSLVKIIQTNTISPVVATQISQPLQSCKDAVFKLDAMVQELQNTGEPATLSARLKAHGKRALYPFRKQTLSDMMAHLEGLQLNLNTALSVANIYQGSEILTLVTQIKSETESSSNLITRLDTQEALINNLGPHGLIAQPAAFRDIWNEHEALLQLPEATRQALAGSCTCPFLSPVKGISRDVSPRIHTPSSRRHLQSCIYYSAAREQKLVRKKLQYCSKRLKFSLTFMVNLSSGAGGFSIGSSLDFHAIVPSNSASFQGLYGIGGKSNWDIIIPEHITKLQRLFREEKAKATDTGDNGYTLLHMACSRVGCVYSIQNRQQYSYLYLLITFLLECGAQVNTFNDQGQSVLDGLIYSLRESQEFLPLIHRFIDQGALITEKALSPLNKAPVKSLLLKRDEAFEISDLARCIILERAEALRNLLSCGLATSNDLIGKFSPLQLAVGWPEGLEILLEAGADARRPPLHTYVAPGGMSVFPLSSLEWAICINCTFSAKVLLKAGIPCGAESLTYSYHEDMEELLIEELVSRRRELKDQGRLFLSQDQQHGMGFLEEDRLPDSHACTLYQALLAGGAAVKAALDPRIPYFTYAMDRADYRDKKFSPVDVQMYYKMIFHEISLTSGQMQKLYRAGFRDCCSQNEFNRTPFTYHGERHSVPKLISRAMWLFSAGQHSFQDLSDQVQRGLRCFIAALVDTNWAIFETVHLHHRSDLHEIFKELEPPKKEFLAKALSTTHTDTCSCACSPGGCSVLSTALRVILPRHDSPRQEAIYSGLKNLRVILNSFNYSTTMCYSIIRSLTFHDLQLTHTCCRYATEWDHYPVPIDPEEAHRIQSEEEDLLHELDKLVSEFQTTYDQLSLSLPEYLIQHWSKDMKDYLLQGGESLSTDLQTCQEMGVYLTPYVFPIQNSICFLLQDRVEGDESHDSKEDTSGK</sequence>
<dbReference type="Proteomes" id="UP001194746">
    <property type="component" value="Unassembled WGS sequence"/>
</dbReference>